<name>A0ABS9JY93_9RHOO</name>
<feature type="domain" description="PAC" evidence="2">
    <location>
        <begin position="456"/>
        <end position="508"/>
    </location>
</feature>
<dbReference type="PANTHER" id="PTHR44757:SF2">
    <property type="entry name" value="BIOFILM ARCHITECTURE MAINTENANCE PROTEIN MBAA"/>
    <property type="match status" value="1"/>
</dbReference>
<dbReference type="SMART" id="SM00052">
    <property type="entry name" value="EAL"/>
    <property type="match status" value="1"/>
</dbReference>
<dbReference type="InterPro" id="IPR035965">
    <property type="entry name" value="PAS-like_dom_sf"/>
</dbReference>
<dbReference type="NCBIfam" id="TIGR00254">
    <property type="entry name" value="GGDEF"/>
    <property type="match status" value="1"/>
</dbReference>
<dbReference type="InterPro" id="IPR052155">
    <property type="entry name" value="Biofilm_reg_signaling"/>
</dbReference>
<dbReference type="Gene3D" id="3.30.450.20">
    <property type="entry name" value="PAS domain"/>
    <property type="match status" value="4"/>
</dbReference>
<dbReference type="InterPro" id="IPR000160">
    <property type="entry name" value="GGDEF_dom"/>
</dbReference>
<reference evidence="5" key="1">
    <citation type="submission" date="2022-01" db="EMBL/GenBank/DDBJ databases">
        <authorList>
            <person name="Jo J.-H."/>
            <person name="Im W.-T."/>
        </authorList>
    </citation>
    <scope>NUCLEOTIDE SEQUENCE</scope>
    <source>
        <strain evidence="5">XY25</strain>
    </source>
</reference>
<dbReference type="SUPFAM" id="SSF141868">
    <property type="entry name" value="EAL domain-like"/>
    <property type="match status" value="1"/>
</dbReference>
<dbReference type="InterPro" id="IPR013767">
    <property type="entry name" value="PAS_fold"/>
</dbReference>
<dbReference type="SMART" id="SM00086">
    <property type="entry name" value="PAC"/>
    <property type="match status" value="3"/>
</dbReference>
<dbReference type="CDD" id="cd00130">
    <property type="entry name" value="PAS"/>
    <property type="match status" value="3"/>
</dbReference>
<feature type="domain" description="GGDEF" evidence="4">
    <location>
        <begin position="540"/>
        <end position="678"/>
    </location>
</feature>
<dbReference type="CDD" id="cd01949">
    <property type="entry name" value="GGDEF"/>
    <property type="match status" value="1"/>
</dbReference>
<comment type="caution">
    <text evidence="5">The sequence shown here is derived from an EMBL/GenBank/DDBJ whole genome shotgun (WGS) entry which is preliminary data.</text>
</comment>
<dbReference type="RefSeq" id="WP_275707208.1">
    <property type="nucleotide sequence ID" value="NZ_JAKLTN010000001.1"/>
</dbReference>
<dbReference type="EMBL" id="JAKLTN010000001">
    <property type="protein sequence ID" value="MCG2575856.1"/>
    <property type="molecule type" value="Genomic_DNA"/>
</dbReference>
<dbReference type="SMART" id="SM00091">
    <property type="entry name" value="PAS"/>
    <property type="match status" value="4"/>
</dbReference>
<dbReference type="Gene3D" id="3.30.70.270">
    <property type="match status" value="1"/>
</dbReference>
<dbReference type="SMART" id="SM00267">
    <property type="entry name" value="GGDEF"/>
    <property type="match status" value="1"/>
</dbReference>
<dbReference type="InterPro" id="IPR000700">
    <property type="entry name" value="PAS-assoc_C"/>
</dbReference>
<dbReference type="Pfam" id="PF00990">
    <property type="entry name" value="GGDEF"/>
    <property type="match status" value="1"/>
</dbReference>
<feature type="domain" description="EAL" evidence="3">
    <location>
        <begin position="687"/>
        <end position="941"/>
    </location>
</feature>
<dbReference type="PROSITE" id="PS50883">
    <property type="entry name" value="EAL"/>
    <property type="match status" value="1"/>
</dbReference>
<dbReference type="CDD" id="cd01948">
    <property type="entry name" value="EAL"/>
    <property type="match status" value="1"/>
</dbReference>
<evidence type="ECO:0000313" key="5">
    <source>
        <dbReference type="EMBL" id="MCG2575856.1"/>
    </source>
</evidence>
<evidence type="ECO:0000259" key="2">
    <source>
        <dbReference type="PROSITE" id="PS50113"/>
    </source>
</evidence>
<feature type="domain" description="PAS" evidence="1">
    <location>
        <begin position="263"/>
        <end position="312"/>
    </location>
</feature>
<dbReference type="SUPFAM" id="SSF55785">
    <property type="entry name" value="PYP-like sensor domain (PAS domain)"/>
    <property type="match status" value="4"/>
</dbReference>
<dbReference type="InterPro" id="IPR035919">
    <property type="entry name" value="EAL_sf"/>
</dbReference>
<sequence>MTSVSDEMNWFRKIFESSPDPALMIEANCFVDCNGAAVETLGYPSREVLLNLHPSALSPPDQPDGQDSFAKAEHILTLVQERGFHCFEWLHRRADGSDFLAEVTLSCVNFQGRTVILCVWSDLSTRRYKERRLHELLQEQRLIFDHARVGILMLCNRRILKCNQHIADMFGYASPDELEGQTTENFYGSQAHFADVGREAYAQLASKGFTSFETEMFRRDGSRIWVIQSGCPLNPGAVLDAPSIWVYTDITQRKLAGVELERSEEKFAKAFDSCPLAASISAADDGRFLEINASYERNFGWSRDDLIGKTSLEVGFWPTRQAREAWLAAISRRGRLTEYETTWLHKAGSQHHVILSSETIDLNGQRCILTYVTDISGRRLAEADLRIAAAAFESQEGMVITDARGVILRVNKAFTDTTGYSAEEVLGQTPRILRSGRHDDEFYRQMWATVIATGTWQGEVWDRRKSGEIYPKWLTITAVKDEAGNVSHYIGTHIDITERKRSEERIKTLAFYDQLTGLPNRTLLVDRLRQAQLAGVRSGDHGALLFIDLDNFKTLNDTYGHDRGDRLLRQVASRLTQVVRLEDTVARIGGDEFVVVLSTLGEQQEHAASIAEMIADKILAILYTPYLLSDTVHRSSASIGVTLFQGERLGVDELMKQADLAMYKSKESGRNLVRFFDPTLESAVRVRAELEGDLRAAIEHGQLQLYYQPQVAVHGCLTGAEALVRWNHPLRGVVSPADFIPLAEETGLIVQLGQFVLETACRQLAAWAGQPDFADLSIAVNVSARQLRQDDFVHQVQAALTRSGANPVRLKLELTESVLVDNVQEIIEKMLALREIGIGFALDDFGTGYSSLSYLKRLPLDQLKIDQTFVRDVLEDPSDATIARTIVALARALDLGVIAEGVETAAQLDFLREAGCYAYQGYFFSRPLPVVDFEAYVHRRTQRAVCPTA</sequence>
<feature type="domain" description="PAS" evidence="1">
    <location>
        <begin position="381"/>
        <end position="429"/>
    </location>
</feature>
<dbReference type="Pfam" id="PF00989">
    <property type="entry name" value="PAS"/>
    <property type="match status" value="1"/>
</dbReference>
<dbReference type="Gene3D" id="3.20.20.450">
    <property type="entry name" value="EAL domain"/>
    <property type="match status" value="1"/>
</dbReference>
<gene>
    <name evidence="5" type="ORF">LZ012_02465</name>
</gene>
<proteinExistence type="predicted"/>
<dbReference type="InterPro" id="IPR001633">
    <property type="entry name" value="EAL_dom"/>
</dbReference>
<dbReference type="Pfam" id="PF00563">
    <property type="entry name" value="EAL"/>
    <property type="match status" value="1"/>
</dbReference>
<protein>
    <submittedName>
        <fullName evidence="5">EAL domain-containing protein</fullName>
    </submittedName>
</protein>
<dbReference type="InterPro" id="IPR029787">
    <property type="entry name" value="Nucleotide_cyclase"/>
</dbReference>
<dbReference type="InterPro" id="IPR001610">
    <property type="entry name" value="PAC"/>
</dbReference>
<dbReference type="InterPro" id="IPR043128">
    <property type="entry name" value="Rev_trsase/Diguanyl_cyclase"/>
</dbReference>
<dbReference type="InterPro" id="IPR000014">
    <property type="entry name" value="PAS"/>
</dbReference>
<feature type="domain" description="PAC" evidence="2">
    <location>
        <begin position="210"/>
        <end position="262"/>
    </location>
</feature>
<dbReference type="SUPFAM" id="SSF55073">
    <property type="entry name" value="Nucleotide cyclase"/>
    <property type="match status" value="1"/>
</dbReference>
<organism evidence="5 6">
    <name type="scientific">Dechloromonas hankyongensis</name>
    <dbReference type="NCBI Taxonomy" id="2908002"/>
    <lineage>
        <taxon>Bacteria</taxon>
        <taxon>Pseudomonadati</taxon>
        <taxon>Pseudomonadota</taxon>
        <taxon>Betaproteobacteria</taxon>
        <taxon>Rhodocyclales</taxon>
        <taxon>Azonexaceae</taxon>
        <taxon>Dechloromonas</taxon>
    </lineage>
</organism>
<accession>A0ABS9JY93</accession>
<evidence type="ECO:0000259" key="4">
    <source>
        <dbReference type="PROSITE" id="PS50887"/>
    </source>
</evidence>
<dbReference type="PROSITE" id="PS50112">
    <property type="entry name" value="PAS"/>
    <property type="match status" value="2"/>
</dbReference>
<evidence type="ECO:0000313" key="6">
    <source>
        <dbReference type="Proteomes" id="UP001165384"/>
    </source>
</evidence>
<keyword evidence="6" id="KW-1185">Reference proteome</keyword>
<evidence type="ECO:0000259" key="3">
    <source>
        <dbReference type="PROSITE" id="PS50883"/>
    </source>
</evidence>
<evidence type="ECO:0000259" key="1">
    <source>
        <dbReference type="PROSITE" id="PS50112"/>
    </source>
</evidence>
<dbReference type="PROSITE" id="PS50113">
    <property type="entry name" value="PAC"/>
    <property type="match status" value="2"/>
</dbReference>
<dbReference type="PANTHER" id="PTHR44757">
    <property type="entry name" value="DIGUANYLATE CYCLASE DGCP"/>
    <property type="match status" value="1"/>
</dbReference>
<dbReference type="Pfam" id="PF13426">
    <property type="entry name" value="PAS_9"/>
    <property type="match status" value="3"/>
</dbReference>
<dbReference type="Proteomes" id="UP001165384">
    <property type="component" value="Unassembled WGS sequence"/>
</dbReference>
<dbReference type="NCBIfam" id="TIGR00229">
    <property type="entry name" value="sensory_box"/>
    <property type="match status" value="4"/>
</dbReference>
<dbReference type="PROSITE" id="PS50887">
    <property type="entry name" value="GGDEF"/>
    <property type="match status" value="1"/>
</dbReference>